<reference evidence="1" key="2">
    <citation type="submission" date="2020-11" db="EMBL/GenBank/DDBJ databases">
        <authorList>
            <person name="McCartney M.A."/>
            <person name="Auch B."/>
            <person name="Kono T."/>
            <person name="Mallez S."/>
            <person name="Becker A."/>
            <person name="Gohl D.M."/>
            <person name="Silverstein K.A.T."/>
            <person name="Koren S."/>
            <person name="Bechman K.B."/>
            <person name="Herman A."/>
            <person name="Abrahante J.E."/>
            <person name="Garbe J."/>
        </authorList>
    </citation>
    <scope>NUCLEOTIDE SEQUENCE</scope>
    <source>
        <strain evidence="1">Duluth1</strain>
        <tissue evidence="1">Whole animal</tissue>
    </source>
</reference>
<sequence length="84" mass="9579">MPHHARQMDTLYFYSLRKVHIFGVRRDGQSKHINFLDDEDHTIGQDGSQARGPDSVISMLDWVMSNYETENDVCSIHADNCPGA</sequence>
<organism evidence="1 2">
    <name type="scientific">Dreissena polymorpha</name>
    <name type="common">Zebra mussel</name>
    <name type="synonym">Mytilus polymorpha</name>
    <dbReference type="NCBI Taxonomy" id="45954"/>
    <lineage>
        <taxon>Eukaryota</taxon>
        <taxon>Metazoa</taxon>
        <taxon>Spiralia</taxon>
        <taxon>Lophotrochozoa</taxon>
        <taxon>Mollusca</taxon>
        <taxon>Bivalvia</taxon>
        <taxon>Autobranchia</taxon>
        <taxon>Heteroconchia</taxon>
        <taxon>Euheterodonta</taxon>
        <taxon>Imparidentia</taxon>
        <taxon>Neoheterodontei</taxon>
        <taxon>Myida</taxon>
        <taxon>Dreissenoidea</taxon>
        <taxon>Dreissenidae</taxon>
        <taxon>Dreissena</taxon>
    </lineage>
</organism>
<gene>
    <name evidence="1" type="ORF">DPMN_112471</name>
</gene>
<reference evidence="1" key="1">
    <citation type="journal article" date="2019" name="bioRxiv">
        <title>The Genome of the Zebra Mussel, Dreissena polymorpha: A Resource for Invasive Species Research.</title>
        <authorList>
            <person name="McCartney M.A."/>
            <person name="Auch B."/>
            <person name="Kono T."/>
            <person name="Mallez S."/>
            <person name="Zhang Y."/>
            <person name="Obille A."/>
            <person name="Becker A."/>
            <person name="Abrahante J.E."/>
            <person name="Garbe J."/>
            <person name="Badalamenti J.P."/>
            <person name="Herman A."/>
            <person name="Mangelson H."/>
            <person name="Liachko I."/>
            <person name="Sullivan S."/>
            <person name="Sone E.D."/>
            <person name="Koren S."/>
            <person name="Silverstein K.A.T."/>
            <person name="Beckman K.B."/>
            <person name="Gohl D.M."/>
        </authorList>
    </citation>
    <scope>NUCLEOTIDE SEQUENCE</scope>
    <source>
        <strain evidence="1">Duluth1</strain>
        <tissue evidence="1">Whole animal</tissue>
    </source>
</reference>
<dbReference type="PANTHER" id="PTHR34415">
    <property type="entry name" value="INTEGRASE CATALYTIC DOMAIN-CONTAINING PROTEIN"/>
    <property type="match status" value="1"/>
</dbReference>
<proteinExistence type="predicted"/>
<comment type="caution">
    <text evidence="1">The sequence shown here is derived from an EMBL/GenBank/DDBJ whole genome shotgun (WGS) entry which is preliminary data.</text>
</comment>
<accession>A0A9D4KGD4</accession>
<evidence type="ECO:0000313" key="2">
    <source>
        <dbReference type="Proteomes" id="UP000828390"/>
    </source>
</evidence>
<dbReference type="AlphaFoldDB" id="A0A9D4KGD4"/>
<evidence type="ECO:0000313" key="1">
    <source>
        <dbReference type="EMBL" id="KAH3839050.1"/>
    </source>
</evidence>
<name>A0A9D4KGD4_DREPO</name>
<dbReference type="Proteomes" id="UP000828390">
    <property type="component" value="Unassembled WGS sequence"/>
</dbReference>
<protein>
    <submittedName>
        <fullName evidence="1">Uncharacterized protein</fullName>
    </submittedName>
</protein>
<keyword evidence="2" id="KW-1185">Reference proteome</keyword>
<dbReference type="EMBL" id="JAIWYP010000004">
    <property type="protein sequence ID" value="KAH3839050.1"/>
    <property type="molecule type" value="Genomic_DNA"/>
</dbReference>
<dbReference type="PANTHER" id="PTHR34415:SF1">
    <property type="entry name" value="INTEGRASE CATALYTIC DOMAIN-CONTAINING PROTEIN"/>
    <property type="match status" value="1"/>
</dbReference>